<dbReference type="PANTHER" id="PTHR45784">
    <property type="entry name" value="C-TYPE LECTIN DOMAIN FAMILY 20 MEMBER A-RELATED"/>
    <property type="match status" value="1"/>
</dbReference>
<dbReference type="AlphaFoldDB" id="A0A3B4AT35"/>
<dbReference type="CDD" id="cd00037">
    <property type="entry name" value="CLECT"/>
    <property type="match status" value="1"/>
</dbReference>
<dbReference type="Pfam" id="PF00059">
    <property type="entry name" value="Lectin_C"/>
    <property type="match status" value="1"/>
</dbReference>
<dbReference type="InterPro" id="IPR001304">
    <property type="entry name" value="C-type_lectin-like"/>
</dbReference>
<evidence type="ECO:0000259" key="1">
    <source>
        <dbReference type="PROSITE" id="PS50041"/>
    </source>
</evidence>
<reference evidence="2" key="1">
    <citation type="submission" date="2025-08" db="UniProtKB">
        <authorList>
            <consortium name="Ensembl"/>
        </authorList>
    </citation>
    <scope>IDENTIFICATION</scope>
</reference>
<dbReference type="SUPFAM" id="SSF56436">
    <property type="entry name" value="C-type lectin-like"/>
    <property type="match status" value="1"/>
</dbReference>
<dbReference type="STRING" id="409849.ENSPMGP00000020342"/>
<dbReference type="PANTHER" id="PTHR45784:SF3">
    <property type="entry name" value="C-TYPE LECTIN DOMAIN FAMILY 4 MEMBER K-LIKE-RELATED"/>
    <property type="match status" value="1"/>
</dbReference>
<reference evidence="2" key="2">
    <citation type="submission" date="2025-09" db="UniProtKB">
        <authorList>
            <consortium name="Ensembl"/>
        </authorList>
    </citation>
    <scope>IDENTIFICATION</scope>
</reference>
<dbReference type="Ensembl" id="ENSPMGT00000021671.1">
    <property type="protein sequence ID" value="ENSPMGP00000020342.1"/>
    <property type="gene ID" value="ENSPMGG00000016460.1"/>
</dbReference>
<dbReference type="InterPro" id="IPR016187">
    <property type="entry name" value="CTDL_fold"/>
</dbReference>
<feature type="domain" description="C-type lectin" evidence="1">
    <location>
        <begin position="24"/>
        <end position="145"/>
    </location>
</feature>
<dbReference type="Gene3D" id="3.10.100.10">
    <property type="entry name" value="Mannose-Binding Protein A, subunit A"/>
    <property type="match status" value="1"/>
</dbReference>
<dbReference type="SMART" id="SM00034">
    <property type="entry name" value="CLECT"/>
    <property type="match status" value="1"/>
</dbReference>
<dbReference type="Proteomes" id="UP000261520">
    <property type="component" value="Unplaced"/>
</dbReference>
<proteinExistence type="predicted"/>
<keyword evidence="3" id="KW-1185">Reference proteome</keyword>
<evidence type="ECO:0000313" key="3">
    <source>
        <dbReference type="Proteomes" id="UP000261520"/>
    </source>
</evidence>
<dbReference type="InterPro" id="IPR016186">
    <property type="entry name" value="C-type_lectin-like/link_sf"/>
</dbReference>
<protein>
    <recommendedName>
        <fullName evidence="1">C-type lectin domain-containing protein</fullName>
    </recommendedName>
</protein>
<organism evidence="2 3">
    <name type="scientific">Periophthalmus magnuspinnatus</name>
    <dbReference type="NCBI Taxonomy" id="409849"/>
    <lineage>
        <taxon>Eukaryota</taxon>
        <taxon>Metazoa</taxon>
        <taxon>Chordata</taxon>
        <taxon>Craniata</taxon>
        <taxon>Vertebrata</taxon>
        <taxon>Euteleostomi</taxon>
        <taxon>Actinopterygii</taxon>
        <taxon>Neopterygii</taxon>
        <taxon>Teleostei</taxon>
        <taxon>Neoteleostei</taxon>
        <taxon>Acanthomorphata</taxon>
        <taxon>Gobiaria</taxon>
        <taxon>Gobiiformes</taxon>
        <taxon>Gobioidei</taxon>
        <taxon>Gobiidae</taxon>
        <taxon>Oxudercinae</taxon>
        <taxon>Periophthalmus</taxon>
    </lineage>
</organism>
<name>A0A3B4AT35_9GOBI</name>
<evidence type="ECO:0000313" key="2">
    <source>
        <dbReference type="Ensembl" id="ENSPMGP00000020342.1"/>
    </source>
</evidence>
<accession>A0A3B4AT35</accession>
<dbReference type="PROSITE" id="PS50041">
    <property type="entry name" value="C_TYPE_LECTIN_2"/>
    <property type="match status" value="1"/>
</dbReference>
<sequence>YFNVVVPLCFTFGSFSGFKVALCFHYLSFYLINSSLNWFEARDYCAQLKYSLASIYSTKEYNMLKSYPGGAWIGLSDIQDFWKEGLGRSSNSWRWSGNETLAPDGYQNWTLHQPDNYNATEYCVLMKNGQWTDGFCEISLPFICFSGKLSKTKQS</sequence>